<dbReference type="Gene3D" id="3.90.226.10">
    <property type="entry name" value="2-enoyl-CoA Hydratase, Chain A, domain 1"/>
    <property type="match status" value="1"/>
</dbReference>
<evidence type="ECO:0000313" key="3">
    <source>
        <dbReference type="Proteomes" id="UP001596395"/>
    </source>
</evidence>
<dbReference type="PANTHER" id="PTHR42964">
    <property type="entry name" value="ENOYL-COA HYDRATASE"/>
    <property type="match status" value="1"/>
</dbReference>
<protein>
    <submittedName>
        <fullName evidence="2">Enoyl-CoA hydratase/isomerase family protein</fullName>
    </submittedName>
</protein>
<evidence type="ECO:0000256" key="1">
    <source>
        <dbReference type="ARBA" id="ARBA00005254"/>
    </source>
</evidence>
<sequence>MRVADEDGVRTITFDRPGMMNAMDIEVAEELADAVDEASVEEHDAVVITGDDPAFSAGGDIQAMKQREEGPHEAYERVADSFNRAAATIMQSQVPVVAKVNGDCVGAGLAIVAAADFAYTVPDATFSCAFIRIGLIPDTGATFTLPKLLGLRTAKRLTMTGEFFDGEEAERIDLVNEAVDPEDLDEAVDAICGKLGRRPTRTVGMTKQAIHENLDNDWRKALDYENHMQVQAYMMDEHEEGVDAFLEGRDPEWD</sequence>
<dbReference type="InterPro" id="IPR001753">
    <property type="entry name" value="Enoyl-CoA_hydra/iso"/>
</dbReference>
<accession>A0ABD5VLS5</accession>
<proteinExistence type="inferred from homology"/>
<comment type="caution">
    <text evidence="2">The sequence shown here is derived from an EMBL/GenBank/DDBJ whole genome shotgun (WGS) entry which is preliminary data.</text>
</comment>
<dbReference type="CDD" id="cd06558">
    <property type="entry name" value="crotonase-like"/>
    <property type="match status" value="1"/>
</dbReference>
<gene>
    <name evidence="2" type="ORF">ACFQGB_13195</name>
</gene>
<dbReference type="Gene3D" id="1.10.12.10">
    <property type="entry name" value="Lyase 2-enoyl-coa Hydratase, Chain A, domain 2"/>
    <property type="match status" value="1"/>
</dbReference>
<dbReference type="InterPro" id="IPR051683">
    <property type="entry name" value="Enoyl-CoA_Hydratase/Isomerase"/>
</dbReference>
<dbReference type="SUPFAM" id="SSF52096">
    <property type="entry name" value="ClpP/crotonase"/>
    <property type="match status" value="1"/>
</dbReference>
<dbReference type="InterPro" id="IPR029045">
    <property type="entry name" value="ClpP/crotonase-like_dom_sf"/>
</dbReference>
<evidence type="ECO:0000313" key="2">
    <source>
        <dbReference type="EMBL" id="MFC6953821.1"/>
    </source>
</evidence>
<keyword evidence="3" id="KW-1185">Reference proteome</keyword>
<dbReference type="Proteomes" id="UP001596395">
    <property type="component" value="Unassembled WGS sequence"/>
</dbReference>
<comment type="similarity">
    <text evidence="1">Belongs to the enoyl-CoA hydratase/isomerase family.</text>
</comment>
<name>A0ABD5VLS5_9EURY</name>
<dbReference type="RefSeq" id="WP_336350772.1">
    <property type="nucleotide sequence ID" value="NZ_JAZAQL010000002.1"/>
</dbReference>
<dbReference type="EMBL" id="JBHSXN010000002">
    <property type="protein sequence ID" value="MFC6953821.1"/>
    <property type="molecule type" value="Genomic_DNA"/>
</dbReference>
<dbReference type="AlphaFoldDB" id="A0ABD5VLS5"/>
<reference evidence="2 3" key="1">
    <citation type="journal article" date="2019" name="Int. J. Syst. Evol. Microbiol.">
        <title>The Global Catalogue of Microorganisms (GCM) 10K type strain sequencing project: providing services to taxonomists for standard genome sequencing and annotation.</title>
        <authorList>
            <consortium name="The Broad Institute Genomics Platform"/>
            <consortium name="The Broad Institute Genome Sequencing Center for Infectious Disease"/>
            <person name="Wu L."/>
            <person name="Ma J."/>
        </authorList>
    </citation>
    <scope>NUCLEOTIDE SEQUENCE [LARGE SCALE GENOMIC DNA]</scope>
    <source>
        <strain evidence="2 3">GX26</strain>
    </source>
</reference>
<dbReference type="InterPro" id="IPR014748">
    <property type="entry name" value="Enoyl-CoA_hydra_C"/>
</dbReference>
<dbReference type="PANTHER" id="PTHR42964:SF1">
    <property type="entry name" value="POLYKETIDE BIOSYNTHESIS ENOYL-COA HYDRATASE PKSH-RELATED"/>
    <property type="match status" value="1"/>
</dbReference>
<dbReference type="Pfam" id="PF00378">
    <property type="entry name" value="ECH_1"/>
    <property type="match status" value="1"/>
</dbReference>
<organism evidence="2 3">
    <name type="scientific">Halorubellus litoreus</name>
    <dbReference type="NCBI Taxonomy" id="755308"/>
    <lineage>
        <taxon>Archaea</taxon>
        <taxon>Methanobacteriati</taxon>
        <taxon>Methanobacteriota</taxon>
        <taxon>Stenosarchaea group</taxon>
        <taxon>Halobacteria</taxon>
        <taxon>Halobacteriales</taxon>
        <taxon>Halorubellaceae</taxon>
        <taxon>Halorubellus</taxon>
    </lineage>
</organism>